<feature type="active site" evidence="3">
    <location>
        <position position="124"/>
    </location>
</feature>
<evidence type="ECO:0000256" key="1">
    <source>
        <dbReference type="ARBA" id="ARBA00023239"/>
    </source>
</evidence>
<dbReference type="InterPro" id="IPR001347">
    <property type="entry name" value="SIS_dom"/>
</dbReference>
<gene>
    <name evidence="3 5" type="primary">murQ</name>
    <name evidence="5" type="ORF">HCJ96_08935</name>
</gene>
<dbReference type="InterPro" id="IPR005486">
    <property type="entry name" value="Glucokinase_regulatory_CS"/>
</dbReference>
<name>A0ABX1R109_9ALTE</name>
<dbReference type="NCBIfam" id="TIGR00274">
    <property type="entry name" value="N-acetylmuramic acid 6-phosphate etherase"/>
    <property type="match status" value="1"/>
</dbReference>
<dbReference type="PROSITE" id="PS01272">
    <property type="entry name" value="GCKR"/>
    <property type="match status" value="1"/>
</dbReference>
<comment type="pathway">
    <text evidence="3">Cell wall biogenesis; peptidoglycan recycling.</text>
</comment>
<comment type="caution">
    <text evidence="5">The sequence shown here is derived from an EMBL/GenBank/DDBJ whole genome shotgun (WGS) entry which is preliminary data.</text>
</comment>
<evidence type="ECO:0000313" key="5">
    <source>
        <dbReference type="EMBL" id="NMH60139.1"/>
    </source>
</evidence>
<dbReference type="InterPro" id="IPR046348">
    <property type="entry name" value="SIS_dom_sf"/>
</dbReference>
<sequence>MSNCTENSLLAQLETMASEQRNAETLALDTLDTIDILAKINHQDALVAPAVAEQLPLIAQAVDAIVAGMRRGGRLIYVGAGTSGRLGILDAAECRPTFNVDDTLVVGVIAGGSQAIQHAVEGAEDDSEQGKFDLKNLSLSKHDVVVGLSASGRTPYVIGALTYANLIGAHSVSVSCNAHSPMNSVATTPICVQVGAEVLTGSTRMKAGTAQKLILNMLSTTAMIKQGKTYQNLMVDVVASNQKLKARAVRIVMQATECSEAAAELALGKANQNAKLAILMILMNIDVDKASALLSMNHGFLRKALKDES</sequence>
<comment type="miscellaneous">
    <text evidence="3">A lyase-type mechanism (elimination/hydration) is suggested for the cleavage of the lactyl ether bond of MurNAc 6-phosphate, with the formation of an alpha,beta-unsaturated aldehyde intermediate with (E)-stereochemistry, followed by the syn addition of water to give product.</text>
</comment>
<comment type="function">
    <text evidence="3">Specifically catalyzes the cleavage of the D-lactyl ether substituent of MurNAc 6-phosphate, producing GlcNAc 6-phosphate and D-lactate. Together with AnmK, is also required for the utilization of anhydro-N-acetylmuramic acid (anhMurNAc) either imported from the medium or derived from its own cell wall murein, and thus plays a role in cell wall recycling.</text>
</comment>
<dbReference type="SUPFAM" id="SSF53697">
    <property type="entry name" value="SIS domain"/>
    <property type="match status" value="1"/>
</dbReference>
<dbReference type="EC" id="4.2.1.126" evidence="3"/>
<dbReference type="Pfam" id="PF22645">
    <property type="entry name" value="GKRP_SIS_N"/>
    <property type="match status" value="1"/>
</dbReference>
<dbReference type="Pfam" id="PF20741">
    <property type="entry name" value="GKRP-like_C"/>
    <property type="match status" value="1"/>
</dbReference>
<dbReference type="Gene3D" id="3.40.50.10490">
    <property type="entry name" value="Glucose-6-phosphate isomerase like protein, domain 1"/>
    <property type="match status" value="1"/>
</dbReference>
<dbReference type="PANTHER" id="PTHR10088">
    <property type="entry name" value="GLUCOKINASE REGULATORY PROTEIN"/>
    <property type="match status" value="1"/>
</dbReference>
<evidence type="ECO:0000256" key="2">
    <source>
        <dbReference type="ARBA" id="ARBA00023277"/>
    </source>
</evidence>
<dbReference type="PROSITE" id="PS51464">
    <property type="entry name" value="SIS"/>
    <property type="match status" value="1"/>
</dbReference>
<comment type="similarity">
    <text evidence="3">Belongs to the GCKR-like family. MurNAc-6-P etherase subfamily.</text>
</comment>
<dbReference type="CDD" id="cd05007">
    <property type="entry name" value="SIS_Etherase"/>
    <property type="match status" value="1"/>
</dbReference>
<evidence type="ECO:0000256" key="3">
    <source>
        <dbReference type="HAMAP-Rule" id="MF_00068"/>
    </source>
</evidence>
<dbReference type="InterPro" id="IPR005488">
    <property type="entry name" value="Etherase_MurQ"/>
</dbReference>
<dbReference type="NCBIfam" id="NF003915">
    <property type="entry name" value="PRK05441.1"/>
    <property type="match status" value="1"/>
</dbReference>
<keyword evidence="6" id="KW-1185">Reference proteome</keyword>
<dbReference type="RefSeq" id="WP_169210692.1">
    <property type="nucleotide sequence ID" value="NZ_JAATNW010000004.1"/>
</dbReference>
<dbReference type="PANTHER" id="PTHR10088:SF4">
    <property type="entry name" value="GLUCOKINASE REGULATORY PROTEIN"/>
    <property type="match status" value="1"/>
</dbReference>
<comment type="catalytic activity">
    <reaction evidence="3">
        <text>N-acetyl-D-muramate 6-phosphate + H2O = N-acetyl-D-glucosamine 6-phosphate + (R)-lactate</text>
        <dbReference type="Rhea" id="RHEA:26410"/>
        <dbReference type="ChEBI" id="CHEBI:15377"/>
        <dbReference type="ChEBI" id="CHEBI:16004"/>
        <dbReference type="ChEBI" id="CHEBI:57513"/>
        <dbReference type="ChEBI" id="CHEBI:58722"/>
        <dbReference type="EC" id="4.2.1.126"/>
    </reaction>
</comment>
<dbReference type="Gene3D" id="1.10.8.1080">
    <property type="match status" value="1"/>
</dbReference>
<comment type="pathway">
    <text evidence="3">Amino-sugar metabolism; N-acetylmuramate degradation.</text>
</comment>
<organism evidence="5 6">
    <name type="scientific">Alteromonas ponticola</name>
    <dbReference type="NCBI Taxonomy" id="2720613"/>
    <lineage>
        <taxon>Bacteria</taxon>
        <taxon>Pseudomonadati</taxon>
        <taxon>Pseudomonadota</taxon>
        <taxon>Gammaproteobacteria</taxon>
        <taxon>Alteromonadales</taxon>
        <taxon>Alteromonadaceae</taxon>
        <taxon>Alteromonas/Salinimonas group</taxon>
        <taxon>Alteromonas</taxon>
    </lineage>
</organism>
<comment type="pathway">
    <text evidence="3">Amino-sugar metabolism; 1,6-anhydro-N-acetylmuramate degradation.</text>
</comment>
<dbReference type="EMBL" id="JAATNW010000004">
    <property type="protein sequence ID" value="NMH60139.1"/>
    <property type="molecule type" value="Genomic_DNA"/>
</dbReference>
<keyword evidence="2 3" id="KW-0119">Carbohydrate metabolism</keyword>
<dbReference type="Proteomes" id="UP000709336">
    <property type="component" value="Unassembled WGS sequence"/>
</dbReference>
<dbReference type="InterPro" id="IPR040190">
    <property type="entry name" value="MURQ/GCKR"/>
</dbReference>
<keyword evidence="1 3" id="KW-0456">Lyase</keyword>
<reference evidence="5 6" key="1">
    <citation type="submission" date="2020-03" db="EMBL/GenBank/DDBJ databases">
        <title>Alteromonas ponticola sp. nov., isolated from seawater.</title>
        <authorList>
            <person name="Yoon J.-H."/>
            <person name="Kim Y.-O."/>
        </authorList>
    </citation>
    <scope>NUCLEOTIDE SEQUENCE [LARGE SCALE GENOMIC DNA]</scope>
    <source>
        <strain evidence="5 6">MYP5</strain>
    </source>
</reference>
<evidence type="ECO:0000259" key="4">
    <source>
        <dbReference type="PROSITE" id="PS51464"/>
    </source>
</evidence>
<accession>A0ABX1R109</accession>
<dbReference type="NCBIfam" id="NF009222">
    <property type="entry name" value="PRK12570.1"/>
    <property type="match status" value="1"/>
</dbReference>
<dbReference type="HAMAP" id="MF_00068">
    <property type="entry name" value="MurQ"/>
    <property type="match status" value="1"/>
</dbReference>
<evidence type="ECO:0000313" key="6">
    <source>
        <dbReference type="Proteomes" id="UP000709336"/>
    </source>
</evidence>
<dbReference type="GO" id="GO:0016829">
    <property type="term" value="F:lyase activity"/>
    <property type="evidence" value="ECO:0007669"/>
    <property type="project" value="UniProtKB-KW"/>
</dbReference>
<feature type="domain" description="SIS" evidence="4">
    <location>
        <begin position="65"/>
        <end position="228"/>
    </location>
</feature>
<feature type="active site" description="Proton donor" evidence="3">
    <location>
        <position position="93"/>
    </location>
</feature>
<protein>
    <recommendedName>
        <fullName evidence="3">N-acetylmuramic acid 6-phosphate etherase</fullName>
        <shortName evidence="3">MurNAc-6-P etherase</shortName>
        <ecNumber evidence="3">4.2.1.126</ecNumber>
    </recommendedName>
    <alternativeName>
        <fullName evidence="3">N-acetylmuramic acid 6-phosphate hydrolase</fullName>
    </alternativeName>
    <alternativeName>
        <fullName evidence="3">N-acetylmuramic acid 6-phosphate lyase</fullName>
    </alternativeName>
</protein>
<proteinExistence type="inferred from homology"/>
<comment type="subunit">
    <text evidence="3">Homodimer.</text>
</comment>